<keyword evidence="3 7" id="KW-0808">Transferase</keyword>
<dbReference type="PANTHER" id="PTHR43378">
    <property type="entry name" value="UDP-3-O-ACYLGLUCOSAMINE N-ACYLTRANSFERASE"/>
    <property type="match status" value="1"/>
</dbReference>
<dbReference type="Pfam" id="PF00132">
    <property type="entry name" value="Hexapep"/>
    <property type="match status" value="1"/>
</dbReference>
<dbReference type="CDD" id="cd03352">
    <property type="entry name" value="LbH_LpxD"/>
    <property type="match status" value="1"/>
</dbReference>
<dbReference type="InterPro" id="IPR011004">
    <property type="entry name" value="Trimer_LpxA-like_sf"/>
</dbReference>
<dbReference type="EC" id="2.3.1.191" evidence="7"/>
<evidence type="ECO:0000256" key="1">
    <source>
        <dbReference type="ARBA" id="ARBA00022516"/>
    </source>
</evidence>
<evidence type="ECO:0000256" key="3">
    <source>
        <dbReference type="ARBA" id="ARBA00022679"/>
    </source>
</evidence>
<dbReference type="PATRIC" id="fig|401562.4.peg.169"/>
<keyword evidence="4 7" id="KW-0677">Repeat</keyword>
<dbReference type="SUPFAM" id="SSF51161">
    <property type="entry name" value="Trimeric LpxA-like enzymes"/>
    <property type="match status" value="1"/>
</dbReference>
<dbReference type="Pfam" id="PF04613">
    <property type="entry name" value="LpxD"/>
    <property type="match status" value="1"/>
</dbReference>
<evidence type="ECO:0000256" key="2">
    <source>
        <dbReference type="ARBA" id="ARBA00022556"/>
    </source>
</evidence>
<dbReference type="EMBL" id="LDQA01000001">
    <property type="protein sequence ID" value="KTR08608.1"/>
    <property type="molecule type" value="Genomic_DNA"/>
</dbReference>
<dbReference type="GO" id="GO:0103118">
    <property type="term" value="F:UDP-3-O-[(3R)-3-hydroxyacyl]-glucosamine N-acyltransferase activity"/>
    <property type="evidence" value="ECO:0007669"/>
    <property type="project" value="UniProtKB-EC"/>
</dbReference>
<keyword evidence="10" id="KW-1185">Reference proteome</keyword>
<gene>
    <name evidence="7" type="primary">lpxD</name>
    <name evidence="9" type="ORF">NS365_00850</name>
</gene>
<evidence type="ECO:0000256" key="5">
    <source>
        <dbReference type="ARBA" id="ARBA00023098"/>
    </source>
</evidence>
<keyword evidence="5 7" id="KW-0443">Lipid metabolism</keyword>
<evidence type="ECO:0000256" key="7">
    <source>
        <dbReference type="HAMAP-Rule" id="MF_00523"/>
    </source>
</evidence>
<dbReference type="Proteomes" id="UP000078529">
    <property type="component" value="Unassembled WGS sequence"/>
</dbReference>
<dbReference type="InterPro" id="IPR020573">
    <property type="entry name" value="UDP_GlcNAc_AcTrfase_non-rep"/>
</dbReference>
<keyword evidence="2 7" id="KW-0441">Lipid A biosynthesis</keyword>
<reference evidence="9 10" key="1">
    <citation type="journal article" date="2016" name="Front. Microbiol.">
        <title>Genomic Resource of Rice Seed Associated Bacteria.</title>
        <authorList>
            <person name="Midha S."/>
            <person name="Bansal K."/>
            <person name="Sharma S."/>
            <person name="Kumar N."/>
            <person name="Patil P.P."/>
            <person name="Chaudhry V."/>
            <person name="Patil P.B."/>
        </authorList>
    </citation>
    <scope>NUCLEOTIDE SEQUENCE [LARGE SCALE GENOMIC DNA]</scope>
    <source>
        <strain evidence="9 10">NS365</strain>
    </source>
</reference>
<dbReference type="InterPro" id="IPR001451">
    <property type="entry name" value="Hexapep"/>
</dbReference>
<evidence type="ECO:0000313" key="10">
    <source>
        <dbReference type="Proteomes" id="UP000078529"/>
    </source>
</evidence>
<dbReference type="NCBIfam" id="TIGR01853">
    <property type="entry name" value="lipid_A_lpxD"/>
    <property type="match status" value="1"/>
</dbReference>
<keyword evidence="6 7" id="KW-0012">Acyltransferase</keyword>
<dbReference type="InterPro" id="IPR018357">
    <property type="entry name" value="Hexapep_transf_CS"/>
</dbReference>
<proteinExistence type="inferred from homology"/>
<protein>
    <recommendedName>
        <fullName evidence="7">UDP-3-O-acylglucosamine N-acyltransferase</fullName>
        <ecNumber evidence="7">2.3.1.191</ecNumber>
    </recommendedName>
</protein>
<comment type="pathway">
    <text evidence="7">Bacterial outer membrane biogenesis; LPS lipid A biosynthesis.</text>
</comment>
<comment type="function">
    <text evidence="7">Catalyzes the N-acylation of UDP-3-O-acylglucosamine using 3-hydroxyacyl-ACP as the acyl donor. Is involved in the biosynthesis of lipid A, a phosphorylated glycolipid that anchors the lipopolysaccharide to the outer membrane of the cell.</text>
</comment>
<dbReference type="PANTHER" id="PTHR43378:SF2">
    <property type="entry name" value="UDP-3-O-ACYLGLUCOSAMINE N-ACYLTRANSFERASE 1, MITOCHONDRIAL-RELATED"/>
    <property type="match status" value="1"/>
</dbReference>
<dbReference type="NCBIfam" id="NF002060">
    <property type="entry name" value="PRK00892.1"/>
    <property type="match status" value="1"/>
</dbReference>
<dbReference type="InterPro" id="IPR007691">
    <property type="entry name" value="LpxD"/>
</dbReference>
<evidence type="ECO:0000256" key="4">
    <source>
        <dbReference type="ARBA" id="ARBA00022737"/>
    </source>
</evidence>
<dbReference type="HAMAP" id="MF_00523">
    <property type="entry name" value="LpxD"/>
    <property type="match status" value="1"/>
</dbReference>
<organism evidence="9 10">
    <name type="scientific">Aureimonas ureilytica</name>
    <dbReference type="NCBI Taxonomy" id="401562"/>
    <lineage>
        <taxon>Bacteria</taxon>
        <taxon>Pseudomonadati</taxon>
        <taxon>Pseudomonadota</taxon>
        <taxon>Alphaproteobacteria</taxon>
        <taxon>Hyphomicrobiales</taxon>
        <taxon>Aurantimonadaceae</taxon>
        <taxon>Aureimonas</taxon>
    </lineage>
</organism>
<dbReference type="GO" id="GO:0016020">
    <property type="term" value="C:membrane"/>
    <property type="evidence" value="ECO:0007669"/>
    <property type="project" value="GOC"/>
</dbReference>
<comment type="caution">
    <text evidence="9">The sequence shown here is derived from an EMBL/GenBank/DDBJ whole genome shotgun (WGS) entry which is preliminary data.</text>
</comment>
<sequence length="335" mass="34354">MASLCGGELLNSAIADRRVTGVAALKEAGPDDVALYENPSYSPDLAVSRAGLIVTSKRHAASIPEHFPVLVARHPQTAFGQIGRSLFPTATKPASLLTAGEISSLASVHPSAFLEPGVTIEPFAIVGARAHIGTGTVLASGVVIGEGCQIGRYSYIGPHVSVQHALIGNSVVLHPGVRIGQDGFGYVPGPAGLEKVVQIGRVIIQDGVEIGANTTIDRGAVRDTVIGENTKIDNLVQIAHNVTIGRNCVIVGQVGVAGSVTIGNGVAIGGQSGVNGHVTIGDGAQIAAVSVVAGDVPAGARWGGTPARPVRDWIREMAQLKKLGKTARRDERDDG</sequence>
<comment type="subunit">
    <text evidence="7">Homotrimer.</text>
</comment>
<dbReference type="UniPathway" id="UPA00973"/>
<dbReference type="GO" id="GO:0016410">
    <property type="term" value="F:N-acyltransferase activity"/>
    <property type="evidence" value="ECO:0007669"/>
    <property type="project" value="InterPro"/>
</dbReference>
<feature type="domain" description="UDP-3-O-[3-hydroxymyristoyl] glucosamine N-acyltransferase non-repeat region" evidence="8">
    <location>
        <begin position="16"/>
        <end position="82"/>
    </location>
</feature>
<feature type="active site" description="Proton acceptor" evidence="7">
    <location>
        <position position="240"/>
    </location>
</feature>
<dbReference type="PROSITE" id="PS00101">
    <property type="entry name" value="HEXAPEP_TRANSFERASES"/>
    <property type="match status" value="2"/>
</dbReference>
<keyword evidence="1 7" id="KW-0444">Lipid biosynthesis</keyword>
<evidence type="ECO:0000256" key="6">
    <source>
        <dbReference type="ARBA" id="ARBA00023315"/>
    </source>
</evidence>
<evidence type="ECO:0000313" key="9">
    <source>
        <dbReference type="EMBL" id="KTR08608.1"/>
    </source>
</evidence>
<dbReference type="Gene3D" id="2.160.10.10">
    <property type="entry name" value="Hexapeptide repeat proteins"/>
    <property type="match status" value="1"/>
</dbReference>
<accession>A0A147DBQ9</accession>
<dbReference type="GO" id="GO:0009245">
    <property type="term" value="P:lipid A biosynthetic process"/>
    <property type="evidence" value="ECO:0007669"/>
    <property type="project" value="UniProtKB-UniRule"/>
</dbReference>
<evidence type="ECO:0000259" key="8">
    <source>
        <dbReference type="Pfam" id="PF04613"/>
    </source>
</evidence>
<comment type="catalytic activity">
    <reaction evidence="7">
        <text>a UDP-3-O-[(3R)-3-hydroxyacyl]-alpha-D-glucosamine + a (3R)-hydroxyacyl-[ACP] = a UDP-2-N,3-O-bis[(3R)-3-hydroxyacyl]-alpha-D-glucosamine + holo-[ACP] + H(+)</text>
        <dbReference type="Rhea" id="RHEA:53836"/>
        <dbReference type="Rhea" id="RHEA-COMP:9685"/>
        <dbReference type="Rhea" id="RHEA-COMP:9945"/>
        <dbReference type="ChEBI" id="CHEBI:15378"/>
        <dbReference type="ChEBI" id="CHEBI:64479"/>
        <dbReference type="ChEBI" id="CHEBI:78827"/>
        <dbReference type="ChEBI" id="CHEBI:137740"/>
        <dbReference type="ChEBI" id="CHEBI:137748"/>
        <dbReference type="EC" id="2.3.1.191"/>
    </reaction>
</comment>
<dbReference type="AlphaFoldDB" id="A0A147DBQ9"/>
<comment type="similarity">
    <text evidence="7">Belongs to the transferase hexapeptide repeat family. LpxD subfamily.</text>
</comment>
<name>A0A147DBQ9_9HYPH</name>
<dbReference type="Gene3D" id="3.40.1390.10">
    <property type="entry name" value="MurE/MurF, N-terminal domain"/>
    <property type="match status" value="1"/>
</dbReference>